<evidence type="ECO:0000313" key="1">
    <source>
        <dbReference type="EMBL" id="CAG8597930.1"/>
    </source>
</evidence>
<name>A0A9N9GF33_9GLOM</name>
<reference evidence="1" key="1">
    <citation type="submission" date="2021-06" db="EMBL/GenBank/DDBJ databases">
        <authorList>
            <person name="Kallberg Y."/>
            <person name="Tangrot J."/>
            <person name="Rosling A."/>
        </authorList>
    </citation>
    <scope>NUCLEOTIDE SEQUENCE</scope>
    <source>
        <strain evidence="1">MA453B</strain>
    </source>
</reference>
<evidence type="ECO:0000313" key="2">
    <source>
        <dbReference type="Proteomes" id="UP000789405"/>
    </source>
</evidence>
<feature type="non-terminal residue" evidence="1">
    <location>
        <position position="43"/>
    </location>
</feature>
<dbReference type="EMBL" id="CAJVPY010003662">
    <property type="protein sequence ID" value="CAG8597930.1"/>
    <property type="molecule type" value="Genomic_DNA"/>
</dbReference>
<proteinExistence type="predicted"/>
<comment type="caution">
    <text evidence="1">The sequence shown here is derived from an EMBL/GenBank/DDBJ whole genome shotgun (WGS) entry which is preliminary data.</text>
</comment>
<gene>
    <name evidence="1" type="ORF">DERYTH_LOCUS7493</name>
</gene>
<dbReference type="AlphaFoldDB" id="A0A9N9GF33"/>
<keyword evidence="2" id="KW-1185">Reference proteome</keyword>
<organism evidence="1 2">
    <name type="scientific">Dentiscutata erythropus</name>
    <dbReference type="NCBI Taxonomy" id="1348616"/>
    <lineage>
        <taxon>Eukaryota</taxon>
        <taxon>Fungi</taxon>
        <taxon>Fungi incertae sedis</taxon>
        <taxon>Mucoromycota</taxon>
        <taxon>Glomeromycotina</taxon>
        <taxon>Glomeromycetes</taxon>
        <taxon>Diversisporales</taxon>
        <taxon>Gigasporaceae</taxon>
        <taxon>Dentiscutata</taxon>
    </lineage>
</organism>
<protein>
    <submittedName>
        <fullName evidence="1">13768_t:CDS:1</fullName>
    </submittedName>
</protein>
<accession>A0A9N9GF33</accession>
<dbReference type="Proteomes" id="UP000789405">
    <property type="component" value="Unassembled WGS sequence"/>
</dbReference>
<sequence>MPKDNCDCEETPLSMILLKFFKITIVARNPKPIKENTGRLKKS</sequence>